<accession>A0ABW0Y992</accession>
<reference evidence="3" key="1">
    <citation type="journal article" date="2019" name="Int. J. Syst. Evol. Microbiol.">
        <title>The Global Catalogue of Microorganisms (GCM) 10K type strain sequencing project: providing services to taxonomists for standard genome sequencing and annotation.</title>
        <authorList>
            <consortium name="The Broad Institute Genomics Platform"/>
            <consortium name="The Broad Institute Genome Sequencing Center for Infectious Disease"/>
            <person name="Wu L."/>
            <person name="Ma J."/>
        </authorList>
    </citation>
    <scope>NUCLEOTIDE SEQUENCE [LARGE SCALE GENOMIC DNA]</scope>
    <source>
        <strain evidence="3">KCTC 15012</strain>
    </source>
</reference>
<dbReference type="RefSeq" id="WP_042640295.1">
    <property type="nucleotide sequence ID" value="NZ_CDDF01000005.1"/>
</dbReference>
<gene>
    <name evidence="2" type="ORF">ACFPVW_04810</name>
</gene>
<comment type="caution">
    <text evidence="2">The sequence shown here is derived from an EMBL/GenBank/DDBJ whole genome shotgun (WGS) entry which is preliminary data.</text>
</comment>
<organism evidence="2 3">
    <name type="scientific">Aeromonas eucrenophila</name>
    <dbReference type="NCBI Taxonomy" id="649"/>
    <lineage>
        <taxon>Bacteria</taxon>
        <taxon>Pseudomonadati</taxon>
        <taxon>Pseudomonadota</taxon>
        <taxon>Gammaproteobacteria</taxon>
        <taxon>Aeromonadales</taxon>
        <taxon>Aeromonadaceae</taxon>
        <taxon>Aeromonas</taxon>
    </lineage>
</organism>
<name>A0ABW0Y992_9GAMM</name>
<evidence type="ECO:0000313" key="3">
    <source>
        <dbReference type="Proteomes" id="UP001596132"/>
    </source>
</evidence>
<evidence type="ECO:0000256" key="1">
    <source>
        <dbReference type="SAM" id="Coils"/>
    </source>
</evidence>
<protein>
    <submittedName>
        <fullName evidence="2">Uncharacterized protein</fullName>
    </submittedName>
</protein>
<evidence type="ECO:0000313" key="2">
    <source>
        <dbReference type="EMBL" id="MFC5705403.1"/>
    </source>
</evidence>
<keyword evidence="1" id="KW-0175">Coiled coil</keyword>
<feature type="coiled-coil region" evidence="1">
    <location>
        <begin position="208"/>
        <end position="284"/>
    </location>
</feature>
<dbReference type="EMBL" id="JBHSPP010000005">
    <property type="protein sequence ID" value="MFC5705403.1"/>
    <property type="molecule type" value="Genomic_DNA"/>
</dbReference>
<proteinExistence type="predicted"/>
<keyword evidence="3" id="KW-1185">Reference proteome</keyword>
<sequence>MPVKMSRAFDASRGIVSIEDVPSGKACGCTCIDCNEPLVAKKGEIYRHYFAHEPTALSDEPKANVRGCHWGPETDLHILAKEVLAEDRQLSLPIGITSPRSELLVFDTVQLEFPEGSRIPDVSGYVNGEKILIEIAVTHFCDEEKVTYLRRINATCVELDFSKFSFNVEVLSKDSVRDYLVHCPKKWLSVAPAGPIAEAIHRHERQTLRDLIEQNRKQKAQALGLEQQVMRYEARVAGHQPEITQMEAVIAQKETLLAGLGRRVEAAKVRLDAVEQETREQKELLVLNASRLERLDQLPIREAALEKAEKAVDKRMVETDEEVQLRLKGLSADMDLREAALKRREAKLAGSHNRLDLKEADLLVWEENLKQGETDFIKRVNHEAERLGKAQFERFKKENIAELRVWENHYQSLRKTIEGVRRKFGSFVPVPEMPPELIKFNVNQSKLRSSD</sequence>
<dbReference type="Proteomes" id="UP001596132">
    <property type="component" value="Unassembled WGS sequence"/>
</dbReference>